<keyword evidence="1" id="KW-1133">Transmembrane helix</keyword>
<dbReference type="Pfam" id="PF11127">
    <property type="entry name" value="YgaP-like_TM"/>
    <property type="match status" value="1"/>
</dbReference>
<dbReference type="EMBL" id="QETF01000005">
    <property type="protein sequence ID" value="PWG17484.1"/>
    <property type="molecule type" value="Genomic_DNA"/>
</dbReference>
<keyword evidence="1" id="KW-0472">Membrane</keyword>
<evidence type="ECO:0000256" key="1">
    <source>
        <dbReference type="SAM" id="Phobius"/>
    </source>
</evidence>
<feature type="transmembrane region" description="Helical" evidence="1">
    <location>
        <begin position="34"/>
        <end position="57"/>
    </location>
</feature>
<comment type="caution">
    <text evidence="3">The sequence shown here is derived from an EMBL/GenBank/DDBJ whole genome shotgun (WGS) entry which is preliminary data.</text>
</comment>
<accession>A0A2V1P6P6</accession>
<feature type="domain" description="Inner membrane protein YgaP-like transmembrane" evidence="2">
    <location>
        <begin position="1"/>
        <end position="65"/>
    </location>
</feature>
<dbReference type="AlphaFoldDB" id="A0A2V1P6P6"/>
<reference evidence="4" key="1">
    <citation type="submission" date="2018-05" db="EMBL/GenBank/DDBJ databases">
        <authorList>
            <person name="Du Z."/>
            <person name="Wang X."/>
        </authorList>
    </citation>
    <scope>NUCLEOTIDE SEQUENCE [LARGE SCALE GENOMIC DNA]</scope>
    <source>
        <strain evidence="4">WDS4C29</strain>
    </source>
</reference>
<protein>
    <submittedName>
        <fullName evidence="3">DUF2892 domain-containing protein</fullName>
    </submittedName>
</protein>
<feature type="transmembrane region" description="Helical" evidence="1">
    <location>
        <begin position="12"/>
        <end position="28"/>
    </location>
</feature>
<keyword evidence="4" id="KW-1185">Reference proteome</keyword>
<evidence type="ECO:0000259" key="2">
    <source>
        <dbReference type="Pfam" id="PF11127"/>
    </source>
</evidence>
<proteinExistence type="predicted"/>
<gene>
    <name evidence="3" type="ORF">DFK10_06910</name>
</gene>
<dbReference type="OrthoDB" id="9804804at2"/>
<keyword evidence="1" id="KW-0812">Transmembrane</keyword>
<evidence type="ECO:0000313" key="4">
    <source>
        <dbReference type="Proteomes" id="UP000245293"/>
    </source>
</evidence>
<dbReference type="RefSeq" id="WP_109387963.1">
    <property type="nucleotide sequence ID" value="NZ_QETF01000005.1"/>
</dbReference>
<sequence>MTKNIGGTERIIRAVVGAALILAFFLNMDGQYSWLYLLGIIPLATAAIGWCPPYAILGINTCKTKN</sequence>
<dbReference type="Proteomes" id="UP000245293">
    <property type="component" value="Unassembled WGS sequence"/>
</dbReference>
<evidence type="ECO:0000313" key="3">
    <source>
        <dbReference type="EMBL" id="PWG17484.1"/>
    </source>
</evidence>
<dbReference type="InterPro" id="IPR021309">
    <property type="entry name" value="YgaP-like_TM"/>
</dbReference>
<name>A0A2V1P6P6_9RHOB</name>
<organism evidence="3 4">
    <name type="scientific">Salibaculum griseiflavum</name>
    <dbReference type="NCBI Taxonomy" id="1914409"/>
    <lineage>
        <taxon>Bacteria</taxon>
        <taxon>Pseudomonadati</taxon>
        <taxon>Pseudomonadota</taxon>
        <taxon>Alphaproteobacteria</taxon>
        <taxon>Rhodobacterales</taxon>
        <taxon>Roseobacteraceae</taxon>
        <taxon>Salibaculum</taxon>
    </lineage>
</organism>